<protein>
    <submittedName>
        <fullName evidence="1">Uncharacterized protein</fullName>
    </submittedName>
</protein>
<evidence type="ECO:0000313" key="3">
    <source>
        <dbReference type="Proteomes" id="UP000049979"/>
    </source>
</evidence>
<sequence length="167" mass="19321">MLALALTNKKDFMNKFLKTEIFDHFLLQEGIVVSFASYVIDGTITKGFYTDTEAEELGIKTFHFLPFSMLRPRIFDLIKGKKAPSSFKFVLMLSPENQKRTMERIGSSYTPADISAMSMNIKFQNQMLTLTTGISYRIFSTDKTLEPEWDKFVRQFLSQHDISFEVL</sequence>
<dbReference type="EMBL" id="CVRR01000071">
    <property type="protein sequence ID" value="CRL42617.1"/>
    <property type="molecule type" value="Genomic_DNA"/>
</dbReference>
<reference evidence="3" key="2">
    <citation type="submission" date="2015-05" db="EMBL/GenBank/DDBJ databases">
        <authorList>
            <consortium name="Pathogen Informatics"/>
        </authorList>
    </citation>
    <scope>NUCLEOTIDE SEQUENCE [LARGE SCALE GENOMIC DNA]</scope>
    <source>
        <strain evidence="3">M72</strain>
    </source>
</reference>
<reference evidence="2 4" key="3">
    <citation type="journal article" date="2019" name="Nat. Med.">
        <title>A library of human gut bacterial isolates paired with longitudinal multiomics data enables mechanistic microbiome research.</title>
        <authorList>
            <person name="Poyet M."/>
            <person name="Groussin M."/>
            <person name="Gibbons S.M."/>
            <person name="Avila-Pacheco J."/>
            <person name="Jiang X."/>
            <person name="Kearney S.M."/>
            <person name="Perrotta A.R."/>
            <person name="Berdy B."/>
            <person name="Zhao S."/>
            <person name="Lieberman T.D."/>
            <person name="Swanson P.K."/>
            <person name="Smith M."/>
            <person name="Roesemann S."/>
            <person name="Alexander J.E."/>
            <person name="Rich S.A."/>
            <person name="Livny J."/>
            <person name="Vlamakis H."/>
            <person name="Clish C."/>
            <person name="Bullock K."/>
            <person name="Deik A."/>
            <person name="Scott J."/>
            <person name="Pierce K.A."/>
            <person name="Xavier R.J."/>
            <person name="Alm E.J."/>
        </authorList>
    </citation>
    <scope>NUCLEOTIDE SEQUENCE [LARGE SCALE GENOMIC DNA]</scope>
    <source>
        <strain evidence="2 4">BIOML-A1</strain>
    </source>
</reference>
<dbReference type="AlphaFoldDB" id="A0A0M6X0Z2"/>
<evidence type="ECO:0000313" key="2">
    <source>
        <dbReference type="EMBL" id="MTR82811.1"/>
    </source>
</evidence>
<reference evidence="1" key="1">
    <citation type="submission" date="2015-05" db="EMBL/GenBank/DDBJ databases">
        <authorList>
            <person name="Wang D.B."/>
            <person name="Wang M."/>
        </authorList>
    </citation>
    <scope>NUCLEOTIDE SEQUENCE [LARGE SCALE GENOMIC DNA]</scope>
    <source>
        <strain evidence="1">M72</strain>
    </source>
</reference>
<gene>
    <name evidence="2" type="ORF">GMD30_14225</name>
    <name evidence="1" type="ORF">M72_16151</name>
</gene>
<keyword evidence="3" id="KW-1185">Reference proteome</keyword>
<dbReference type="Pfam" id="PF18988">
    <property type="entry name" value="DUF5721"/>
    <property type="match status" value="1"/>
</dbReference>
<dbReference type="GeneID" id="99748772"/>
<dbReference type="Proteomes" id="UP000446657">
    <property type="component" value="Unassembled WGS sequence"/>
</dbReference>
<dbReference type="Proteomes" id="UP000049979">
    <property type="component" value="Unassembled WGS sequence"/>
</dbReference>
<dbReference type="InterPro" id="IPR043779">
    <property type="entry name" value="DUF5721"/>
</dbReference>
<evidence type="ECO:0000313" key="4">
    <source>
        <dbReference type="Proteomes" id="UP000446657"/>
    </source>
</evidence>
<dbReference type="OrthoDB" id="9787986at2"/>
<dbReference type="RefSeq" id="WP_022045149.1">
    <property type="nucleotide sequence ID" value="NZ_CP173697.1"/>
</dbReference>
<proteinExistence type="predicted"/>
<dbReference type="EMBL" id="WNAL01000037">
    <property type="protein sequence ID" value="MTR82811.1"/>
    <property type="molecule type" value="Genomic_DNA"/>
</dbReference>
<evidence type="ECO:0000313" key="1">
    <source>
        <dbReference type="EMBL" id="CRL42617.1"/>
    </source>
</evidence>
<accession>A0A0M6X0Z2</accession>
<name>A0A0M6X0Z2_9FIRM</name>
<organism evidence="1 3">
    <name type="scientific">Roseburia faecis</name>
    <dbReference type="NCBI Taxonomy" id="301302"/>
    <lineage>
        <taxon>Bacteria</taxon>
        <taxon>Bacillati</taxon>
        <taxon>Bacillota</taxon>
        <taxon>Clostridia</taxon>
        <taxon>Lachnospirales</taxon>
        <taxon>Lachnospiraceae</taxon>
        <taxon>Roseburia</taxon>
    </lineage>
</organism>